<reference evidence="1 2" key="1">
    <citation type="journal article" date="2014" name="Nat. Commun.">
        <title>Molecular traces of alternative social organization in a termite genome.</title>
        <authorList>
            <person name="Terrapon N."/>
            <person name="Li C."/>
            <person name="Robertson H.M."/>
            <person name="Ji L."/>
            <person name="Meng X."/>
            <person name="Booth W."/>
            <person name="Chen Z."/>
            <person name="Childers C.P."/>
            <person name="Glastad K.M."/>
            <person name="Gokhale K."/>
            <person name="Gowin J."/>
            <person name="Gronenberg W."/>
            <person name="Hermansen R.A."/>
            <person name="Hu H."/>
            <person name="Hunt B.G."/>
            <person name="Huylmans A.K."/>
            <person name="Khalil S.M."/>
            <person name="Mitchell R.D."/>
            <person name="Munoz-Torres M.C."/>
            <person name="Mustard J.A."/>
            <person name="Pan H."/>
            <person name="Reese J.T."/>
            <person name="Scharf M.E."/>
            <person name="Sun F."/>
            <person name="Vogel H."/>
            <person name="Xiao J."/>
            <person name="Yang W."/>
            <person name="Yang Z."/>
            <person name="Yang Z."/>
            <person name="Zhou J."/>
            <person name="Zhu J."/>
            <person name="Brent C.S."/>
            <person name="Elsik C.G."/>
            <person name="Goodisman M.A."/>
            <person name="Liberles D.A."/>
            <person name="Roe R.M."/>
            <person name="Vargo E.L."/>
            <person name="Vilcinskas A."/>
            <person name="Wang J."/>
            <person name="Bornberg-Bauer E."/>
            <person name="Korb J."/>
            <person name="Zhang G."/>
            <person name="Liebig J."/>
        </authorList>
    </citation>
    <scope>NUCLEOTIDE SEQUENCE [LARGE SCALE GENOMIC DNA]</scope>
    <source>
        <tissue evidence="1">Whole organism</tissue>
    </source>
</reference>
<sequence length="44" mass="4967">MTTITVQVNSFSFSPVSISNKGLALNKELLSSRGRRRDHDNEFL</sequence>
<evidence type="ECO:0000313" key="1">
    <source>
        <dbReference type="EMBL" id="KDR07036.1"/>
    </source>
</evidence>
<organism evidence="1 2">
    <name type="scientific">Zootermopsis nevadensis</name>
    <name type="common">Dampwood termite</name>
    <dbReference type="NCBI Taxonomy" id="136037"/>
    <lineage>
        <taxon>Eukaryota</taxon>
        <taxon>Metazoa</taxon>
        <taxon>Ecdysozoa</taxon>
        <taxon>Arthropoda</taxon>
        <taxon>Hexapoda</taxon>
        <taxon>Insecta</taxon>
        <taxon>Pterygota</taxon>
        <taxon>Neoptera</taxon>
        <taxon>Polyneoptera</taxon>
        <taxon>Dictyoptera</taxon>
        <taxon>Blattodea</taxon>
        <taxon>Blattoidea</taxon>
        <taxon>Termitoidae</taxon>
        <taxon>Termopsidae</taxon>
        <taxon>Zootermopsis</taxon>
    </lineage>
</organism>
<dbReference type="InParanoid" id="A0A067QTF5"/>
<gene>
    <name evidence="1" type="ORF">L798_03532</name>
</gene>
<dbReference type="Proteomes" id="UP000027135">
    <property type="component" value="Unassembled WGS sequence"/>
</dbReference>
<dbReference type="AlphaFoldDB" id="A0A067QTF5"/>
<proteinExistence type="predicted"/>
<keyword evidence="2" id="KW-1185">Reference proteome</keyword>
<dbReference type="EMBL" id="KK853517">
    <property type="protein sequence ID" value="KDR07036.1"/>
    <property type="molecule type" value="Genomic_DNA"/>
</dbReference>
<accession>A0A067QTF5</accession>
<name>A0A067QTF5_ZOONE</name>
<protein>
    <submittedName>
        <fullName evidence="1">Uncharacterized protein</fullName>
    </submittedName>
</protein>
<evidence type="ECO:0000313" key="2">
    <source>
        <dbReference type="Proteomes" id="UP000027135"/>
    </source>
</evidence>